<organism evidence="1 3">
    <name type="scientific">Trichogramma kaykai</name>
    <dbReference type="NCBI Taxonomy" id="54128"/>
    <lineage>
        <taxon>Eukaryota</taxon>
        <taxon>Metazoa</taxon>
        <taxon>Ecdysozoa</taxon>
        <taxon>Arthropoda</taxon>
        <taxon>Hexapoda</taxon>
        <taxon>Insecta</taxon>
        <taxon>Pterygota</taxon>
        <taxon>Neoptera</taxon>
        <taxon>Endopterygota</taxon>
        <taxon>Hymenoptera</taxon>
        <taxon>Apocrita</taxon>
        <taxon>Proctotrupomorpha</taxon>
        <taxon>Chalcidoidea</taxon>
        <taxon>Trichogrammatidae</taxon>
        <taxon>Trichogramma</taxon>
    </lineage>
</organism>
<keyword evidence="3" id="KW-1185">Reference proteome</keyword>
<evidence type="ECO:0000313" key="1">
    <source>
        <dbReference type="EMBL" id="KAL3390602.1"/>
    </source>
</evidence>
<proteinExistence type="predicted"/>
<evidence type="ECO:0000313" key="2">
    <source>
        <dbReference type="EMBL" id="KAL3404350.1"/>
    </source>
</evidence>
<gene>
    <name evidence="2" type="ORF">TKK_002845</name>
    <name evidence="1" type="ORF">TKK_014743</name>
</gene>
<dbReference type="PANTHER" id="PTHR46579:SF1">
    <property type="entry name" value="F5_8 TYPE C DOMAIN-CONTAINING PROTEIN"/>
    <property type="match status" value="1"/>
</dbReference>
<dbReference type="PANTHER" id="PTHR46579">
    <property type="entry name" value="F5/8 TYPE C DOMAIN-CONTAINING PROTEIN-RELATED"/>
    <property type="match status" value="1"/>
</dbReference>
<reference evidence="1 3" key="1">
    <citation type="journal article" date="2024" name="bioRxiv">
        <title>A reference genome for Trichogramma kaykai: A tiny desert-dwelling parasitoid wasp with competing sex-ratio distorters.</title>
        <authorList>
            <person name="Culotta J."/>
            <person name="Lindsey A.R."/>
        </authorList>
    </citation>
    <scope>NUCLEOTIDE SEQUENCE [LARGE SCALE GENOMIC DNA]</scope>
    <source>
        <strain evidence="1 3">KSX58</strain>
    </source>
</reference>
<dbReference type="Proteomes" id="UP001627154">
    <property type="component" value="Unassembled WGS sequence"/>
</dbReference>
<accession>A0ABD2WCA0</accession>
<name>A0ABD2WCA0_9HYME</name>
<protein>
    <recommendedName>
        <fullName evidence="4">Transposase domain-containing protein</fullName>
    </recommendedName>
</protein>
<dbReference type="EMBL" id="JBJJXI010000025">
    <property type="protein sequence ID" value="KAL3404350.1"/>
    <property type="molecule type" value="Genomic_DNA"/>
</dbReference>
<sequence>MRVYKRYLQTGDADDISYKTLLRDRKRKKQKFSRLKNITTITHDVYNQPSHYLQDSINQHIIENHLLESANENESNYTHDNACTIYEPVKQADLQVENAEYDLLSAEKILHDSDTSQKNEIIMTSDQATLYDDILLREFLDDSADQLDNSKNNLLNPKDYESLVNSVNFTQLIPNSLNNSPAEVLFKVLKFSLENKLPIMQISNLLKLVNSFFIESVIFDSKYYIEKILSEHSKIEFHGICPTCNIYLGQIEEFKTFITCQSCGEKIDSNNPSCANMFILIDPSDKIRRLLESNQDYYYYIMHERKYNGIIRDIYDGRAYRKFVKSLPEADRYNYITACLNTDGAPRFESSSYSIWPVYIQLNEIPLNCTGKNVITIGLWFGKNKPNMTAFLTPVVNLLNNLSVNSIKCCVKNVECNIKLFVLLVCVDAVARAPMQGTMQFNAHYGCEWCLHPGDYYERSTRYPNLKCPAQLRTHDQTIDYMRDFLNNGMKKSIFGVRDVSPLALLDKFDIIIGFVVDYLHCSLGGVGKQITECILDTLSGYQIDDLDSKLISIKVPHQMCRLTRKLSERGQWKAKEWENYILFYSLPLLFNVVSARVFNYWSLFVNALYILLKKEITCNELNEADEMLHEFVRNTQKIFKKRNMTYNIHQLLHLATSVMHWGPLYSHSTFPFESANHQLLEAIHCAKGVNLQILRFINIQNVVEKLKEMLCKLPSHIIISNYDKICNNRLKKCIKIENITYLGSGKIAPNALINLFQMNPHSLLYPRAIIDGCLYASNSQMCKRSNNSFAQLKNNEFIYILDFAVDAIGNIGSVIYYSVKTGAQLSKFMFYVDKIDDKVMLKNSSEIRNICIYINLNNKAYIAGLPNMYNN</sequence>
<dbReference type="EMBL" id="JBJJXI010000117">
    <property type="protein sequence ID" value="KAL3390602.1"/>
    <property type="molecule type" value="Genomic_DNA"/>
</dbReference>
<dbReference type="Pfam" id="PF02992">
    <property type="entry name" value="Transposase_21"/>
    <property type="match status" value="1"/>
</dbReference>
<dbReference type="AlphaFoldDB" id="A0ABD2WCA0"/>
<evidence type="ECO:0000313" key="3">
    <source>
        <dbReference type="Proteomes" id="UP001627154"/>
    </source>
</evidence>
<evidence type="ECO:0008006" key="4">
    <source>
        <dbReference type="Google" id="ProtNLM"/>
    </source>
</evidence>
<comment type="caution">
    <text evidence="1">The sequence shown here is derived from an EMBL/GenBank/DDBJ whole genome shotgun (WGS) entry which is preliminary data.</text>
</comment>
<dbReference type="InterPro" id="IPR004242">
    <property type="entry name" value="Transposase_21"/>
</dbReference>